<comment type="similarity">
    <text evidence="1">Belongs to the disease resistance NB-LRR family.</text>
</comment>
<evidence type="ECO:0000259" key="9">
    <source>
        <dbReference type="Pfam" id="PF23598"/>
    </source>
</evidence>
<dbReference type="PANTHER" id="PTHR23155:SF1238">
    <property type="entry name" value="TOMV SUSCEPTIBLE PROTEIN TM-2"/>
    <property type="match status" value="1"/>
</dbReference>
<dbReference type="InterPro" id="IPR027417">
    <property type="entry name" value="P-loop_NTPase"/>
</dbReference>
<keyword evidence="5" id="KW-0611">Plant defense</keyword>
<dbReference type="FunFam" id="3.40.50.300:FF:001091">
    <property type="entry name" value="Probable disease resistance protein At1g61300"/>
    <property type="match status" value="1"/>
</dbReference>
<dbReference type="GO" id="GO:0042742">
    <property type="term" value="P:defense response to bacterium"/>
    <property type="evidence" value="ECO:0007669"/>
    <property type="project" value="UniProtKB-ARBA"/>
</dbReference>
<dbReference type="PRINTS" id="PR00364">
    <property type="entry name" value="DISEASERSIST"/>
</dbReference>
<comment type="caution">
    <text evidence="10">The sequence shown here is derived from an EMBL/GenBank/DDBJ whole genome shotgun (WGS) entry which is preliminary data.</text>
</comment>
<evidence type="ECO:0000256" key="3">
    <source>
        <dbReference type="ARBA" id="ARBA00022737"/>
    </source>
</evidence>
<evidence type="ECO:0000256" key="4">
    <source>
        <dbReference type="ARBA" id="ARBA00022741"/>
    </source>
</evidence>
<evidence type="ECO:0000256" key="1">
    <source>
        <dbReference type="ARBA" id="ARBA00008894"/>
    </source>
</evidence>
<dbReference type="GO" id="GO:0002758">
    <property type="term" value="P:innate immune response-activating signaling pathway"/>
    <property type="evidence" value="ECO:0007669"/>
    <property type="project" value="UniProtKB-ARBA"/>
</dbReference>
<keyword evidence="3" id="KW-0677">Repeat</keyword>
<feature type="domain" description="Disease resistance R13L4/SHOC-2-like LRR" evidence="9">
    <location>
        <begin position="548"/>
        <end position="852"/>
    </location>
</feature>
<dbReference type="FunFam" id="1.10.10.10:FF:000322">
    <property type="entry name" value="Probable disease resistance protein At1g63360"/>
    <property type="match status" value="1"/>
</dbReference>
<dbReference type="InterPro" id="IPR044974">
    <property type="entry name" value="Disease_R_plants"/>
</dbReference>
<dbReference type="Pfam" id="PF23559">
    <property type="entry name" value="WHD_DRP"/>
    <property type="match status" value="1"/>
</dbReference>
<dbReference type="CDD" id="cd14798">
    <property type="entry name" value="RX-CC_like"/>
    <property type="match status" value="1"/>
</dbReference>
<reference evidence="10" key="1">
    <citation type="submission" date="2022-08" db="EMBL/GenBank/DDBJ databases">
        <authorList>
            <person name="Marques A."/>
        </authorList>
    </citation>
    <scope>NUCLEOTIDE SEQUENCE</scope>
    <source>
        <strain evidence="10">RhyPub2mFocal</strain>
        <tissue evidence="10">Leaves</tissue>
    </source>
</reference>
<proteinExistence type="inferred from homology"/>
<evidence type="ECO:0000313" key="11">
    <source>
        <dbReference type="Proteomes" id="UP001140206"/>
    </source>
</evidence>
<dbReference type="Gene3D" id="3.40.50.300">
    <property type="entry name" value="P-loop containing nucleotide triphosphate hydrolases"/>
    <property type="match status" value="1"/>
</dbReference>
<dbReference type="Gene3D" id="1.10.8.430">
    <property type="entry name" value="Helical domain of apoptotic protease-activating factors"/>
    <property type="match status" value="1"/>
</dbReference>
<sequence length="925" mass="105906">MESMVSFVAGKLGELILKEAELLGGVGDNVKLVEKELKRIQCCLKDADSKQRKGDAQAENWLNELREVAYRIEDSIDTFYLQLEDTDQHVDEDYYHVRQKICCFFGKLKNLGQKALNVPGLHNLAIELGDILKELEEIFKSKDKYGIEPMKEESVRSESVMMPHRRAAYEDVNETEVVGLDDDKNNVLKLLFSHEETPRRTVISILGPGGLGKTTLAQIVYKRSSTSENHFQYHIMLSVSQNYSLVELLRKMLKSEPKNHDVGDLMTELKSFLNEKIRYLIILDDVWEVDLWDKLQHALPDHNNGSRVVITTRDYKVAISANPNMRPYELHLLNNSKSQDLLLRKALPYQTCPTILRDIADQIAIKCKGLPLALIVVGGILKTKNQTRSAWEKVLRTMDWHSDGKGCMDVLAMSYEEMPYYLKACFLYVASFPEDHEISAKCLIKMWIGEGFIPFEDKKTMEETAEDYLEQLFQRSMVQVLSQHSNGSFKYCRVHDLLREFAIHEAGKENFVTVFPKPEGINHPDRVTRRVSLQSDCNEFKKYISPNTRSLLWFGQRNNPLYNFSMNNNEFKLLRVVEIVGVSETELMGIDRLIHLKYLAFRNCGRLKLPNVCSLCRLKNLQTLDLRRTLVENGPPTDLWTIEALRHVMWDAMVDSPYFGPPSNAVARNLKTLQWISGVETWHENQLPHLNKLLKLGLDNGCINKPKTINWDVVVHLFKTLSDLLSLGIRGWDIPDEIVYPKAVRNFDNLETLYLEGRWSRNVTLEADNFPPYLVKLTLITPLFEQDPMPQLGKLKSLMKLRLEGIVYCKGEEMICSSGFPVLETLHLVLYKIKSFIVVEGVMPNLKHLTNSGSTELNMPKNLRQFSKYNDLSGEIEGETSKIRFLHRRSVIFPSNTVTSISLASAPLSPSRARGDDSASSPFLA</sequence>
<dbReference type="EMBL" id="JAMFTS010000005">
    <property type="protein sequence ID" value="KAJ4751791.1"/>
    <property type="molecule type" value="Genomic_DNA"/>
</dbReference>
<dbReference type="GO" id="GO:0009626">
    <property type="term" value="P:plant-type hypersensitive response"/>
    <property type="evidence" value="ECO:0007669"/>
    <property type="project" value="UniProtKB-ARBA"/>
</dbReference>
<keyword evidence="4" id="KW-0547">Nucleotide-binding</keyword>
<dbReference type="InterPro" id="IPR038005">
    <property type="entry name" value="RX-like_CC"/>
</dbReference>
<dbReference type="GO" id="GO:0043531">
    <property type="term" value="F:ADP binding"/>
    <property type="evidence" value="ECO:0007669"/>
    <property type="project" value="InterPro"/>
</dbReference>
<keyword evidence="2" id="KW-0433">Leucine-rich repeat</keyword>
<dbReference type="InterPro" id="IPR002182">
    <property type="entry name" value="NB-ARC"/>
</dbReference>
<dbReference type="InterPro" id="IPR036388">
    <property type="entry name" value="WH-like_DNA-bd_sf"/>
</dbReference>
<protein>
    <submittedName>
        <fullName evidence="10">Disease resistance family protein</fullName>
    </submittedName>
</protein>
<dbReference type="Pfam" id="PF23598">
    <property type="entry name" value="LRR_14"/>
    <property type="match status" value="1"/>
</dbReference>
<evidence type="ECO:0000259" key="8">
    <source>
        <dbReference type="Pfam" id="PF23559"/>
    </source>
</evidence>
<dbReference type="Pfam" id="PF18052">
    <property type="entry name" value="Rx_N"/>
    <property type="match status" value="1"/>
</dbReference>
<dbReference type="SUPFAM" id="SSF52058">
    <property type="entry name" value="L domain-like"/>
    <property type="match status" value="1"/>
</dbReference>
<dbReference type="Gene3D" id="1.10.10.10">
    <property type="entry name" value="Winged helix-like DNA-binding domain superfamily/Winged helix DNA-binding domain"/>
    <property type="match status" value="1"/>
</dbReference>
<dbReference type="InterPro" id="IPR032675">
    <property type="entry name" value="LRR_dom_sf"/>
</dbReference>
<feature type="domain" description="NB-ARC" evidence="6">
    <location>
        <begin position="182"/>
        <end position="348"/>
    </location>
</feature>
<gene>
    <name evidence="10" type="ORF">LUZ62_086196</name>
</gene>
<dbReference type="Gene3D" id="3.80.10.10">
    <property type="entry name" value="Ribonuclease Inhibitor"/>
    <property type="match status" value="1"/>
</dbReference>
<evidence type="ECO:0000256" key="5">
    <source>
        <dbReference type="ARBA" id="ARBA00022821"/>
    </source>
</evidence>
<dbReference type="Gene3D" id="1.20.5.4130">
    <property type="match status" value="1"/>
</dbReference>
<dbReference type="InterPro" id="IPR041118">
    <property type="entry name" value="Rx_N"/>
</dbReference>
<dbReference type="PANTHER" id="PTHR23155">
    <property type="entry name" value="DISEASE RESISTANCE PROTEIN RP"/>
    <property type="match status" value="1"/>
</dbReference>
<dbReference type="SUPFAM" id="SSF52540">
    <property type="entry name" value="P-loop containing nucleoside triphosphate hydrolases"/>
    <property type="match status" value="1"/>
</dbReference>
<feature type="domain" description="Disease resistance protein winged helix" evidence="8">
    <location>
        <begin position="432"/>
        <end position="502"/>
    </location>
</feature>
<dbReference type="AlphaFoldDB" id="A0AAV8C8P2"/>
<evidence type="ECO:0000259" key="6">
    <source>
        <dbReference type="Pfam" id="PF00931"/>
    </source>
</evidence>
<dbReference type="Pfam" id="PF00931">
    <property type="entry name" value="NB-ARC"/>
    <property type="match status" value="1"/>
</dbReference>
<organism evidence="10 11">
    <name type="scientific">Rhynchospora pubera</name>
    <dbReference type="NCBI Taxonomy" id="906938"/>
    <lineage>
        <taxon>Eukaryota</taxon>
        <taxon>Viridiplantae</taxon>
        <taxon>Streptophyta</taxon>
        <taxon>Embryophyta</taxon>
        <taxon>Tracheophyta</taxon>
        <taxon>Spermatophyta</taxon>
        <taxon>Magnoliopsida</taxon>
        <taxon>Liliopsida</taxon>
        <taxon>Poales</taxon>
        <taxon>Cyperaceae</taxon>
        <taxon>Cyperoideae</taxon>
        <taxon>Rhynchosporeae</taxon>
        <taxon>Rhynchospora</taxon>
    </lineage>
</organism>
<dbReference type="InterPro" id="IPR042197">
    <property type="entry name" value="Apaf_helical"/>
</dbReference>
<dbReference type="InterPro" id="IPR058922">
    <property type="entry name" value="WHD_DRP"/>
</dbReference>
<dbReference type="Proteomes" id="UP001140206">
    <property type="component" value="Chromosome 5"/>
</dbReference>
<feature type="domain" description="Disease resistance N-terminal" evidence="7">
    <location>
        <begin position="4"/>
        <end position="88"/>
    </location>
</feature>
<keyword evidence="11" id="KW-1185">Reference proteome</keyword>
<evidence type="ECO:0000256" key="2">
    <source>
        <dbReference type="ARBA" id="ARBA00022614"/>
    </source>
</evidence>
<evidence type="ECO:0000259" key="7">
    <source>
        <dbReference type="Pfam" id="PF18052"/>
    </source>
</evidence>
<accession>A0AAV8C8P2</accession>
<name>A0AAV8C8P2_9POAL</name>
<evidence type="ECO:0000313" key="10">
    <source>
        <dbReference type="EMBL" id="KAJ4751791.1"/>
    </source>
</evidence>
<dbReference type="InterPro" id="IPR055414">
    <property type="entry name" value="LRR_R13L4/SHOC2-like"/>
</dbReference>